<keyword evidence="2" id="KW-1171">Viral genome ejection through host cell envelope</keyword>
<protein>
    <submittedName>
        <fullName evidence="4">Bacteriophage/Gene transfer agent portal protein</fullName>
    </submittedName>
</protein>
<dbReference type="Gene3D" id="3.30.1120.70">
    <property type="match status" value="1"/>
</dbReference>
<sequence>MGILQRLKLVDDTVTPSPKISAQYGPPVMDATYGVNYWNNGSSYGYNDVAIDLNSAMQVPSVVKCRNLICGIVAGIPLELYKKSTGEELGSPVWLDQPDYRQPRSVTISYTVQSLLFYQVAYWEVTDVYALDGRPSRFAWVQNDRVTVKLNKYNTEVDYYMVNNERRPDNGVGSIVTFQSLNPGVLVSGARTIRAALDIERAASVAAATPIPSGHIKNSGADLPEPVVQGLLASWKAARASRSTAYLTSTLDYIPTQFSPKDMMYTDAIQSASTQIARLMNVPAYMLSADANASMTYQNILDARKEFFAYTLAPFVCAIEDRLSMNDITANGNMVRFAVDETFLRVDATERLATIEKLLSLNLITLDQAKEMEDLSPMGDAS</sequence>
<dbReference type="Gene3D" id="3.40.140.120">
    <property type="match status" value="1"/>
</dbReference>
<name>A0A6J5Q626_9CAUD</name>
<keyword evidence="3" id="KW-0231">Viral genome packaging</keyword>
<gene>
    <name evidence="4" type="ORF">UFOVP1038_12</name>
</gene>
<evidence type="ECO:0000256" key="2">
    <source>
        <dbReference type="ARBA" id="ARBA00023009"/>
    </source>
</evidence>
<dbReference type="EMBL" id="LR796988">
    <property type="protein sequence ID" value="CAB4180100.1"/>
    <property type="molecule type" value="Genomic_DNA"/>
</dbReference>
<dbReference type="Gene3D" id="1.20.1270.210">
    <property type="match status" value="1"/>
</dbReference>
<dbReference type="Pfam" id="PF04860">
    <property type="entry name" value="Phage_portal"/>
    <property type="match status" value="1"/>
</dbReference>
<keyword evidence="1" id="KW-1188">Viral release from host cell</keyword>
<reference evidence="4" key="1">
    <citation type="submission" date="2020-05" db="EMBL/GenBank/DDBJ databases">
        <authorList>
            <person name="Chiriac C."/>
            <person name="Salcher M."/>
            <person name="Ghai R."/>
            <person name="Kavagutti S V."/>
        </authorList>
    </citation>
    <scope>NUCLEOTIDE SEQUENCE</scope>
</reference>
<accession>A0A6J5Q626</accession>
<evidence type="ECO:0000256" key="3">
    <source>
        <dbReference type="ARBA" id="ARBA00023219"/>
    </source>
</evidence>
<proteinExistence type="predicted"/>
<keyword evidence="1" id="KW-0118">Viral capsid assembly</keyword>
<keyword evidence="2" id="KW-1162">Viral penetration into host cytoplasm</keyword>
<evidence type="ECO:0000313" key="4">
    <source>
        <dbReference type="EMBL" id="CAB4180100.1"/>
    </source>
</evidence>
<organism evidence="4">
    <name type="scientific">uncultured Caudovirales phage</name>
    <dbReference type="NCBI Taxonomy" id="2100421"/>
    <lineage>
        <taxon>Viruses</taxon>
        <taxon>Duplodnaviria</taxon>
        <taxon>Heunggongvirae</taxon>
        <taxon>Uroviricota</taxon>
        <taxon>Caudoviricetes</taxon>
        <taxon>Peduoviridae</taxon>
        <taxon>Maltschvirus</taxon>
        <taxon>Maltschvirus maltsch</taxon>
    </lineage>
</organism>
<dbReference type="InterPro" id="IPR006944">
    <property type="entry name" value="Phage/GTA_portal"/>
</dbReference>
<keyword evidence="2" id="KW-1160">Virus entry into host cell</keyword>
<evidence type="ECO:0000256" key="1">
    <source>
        <dbReference type="ARBA" id="ARBA00022950"/>
    </source>
</evidence>